<dbReference type="Proteomes" id="UP000054248">
    <property type="component" value="Unassembled WGS sequence"/>
</dbReference>
<evidence type="ECO:0000256" key="2">
    <source>
        <dbReference type="ARBA" id="ARBA00022448"/>
    </source>
</evidence>
<evidence type="ECO:0008006" key="11">
    <source>
        <dbReference type="Google" id="ProtNLM"/>
    </source>
</evidence>
<dbReference type="HOGENOM" id="CLU_033007_1_1_1"/>
<dbReference type="EMBL" id="KN823011">
    <property type="protein sequence ID" value="KIO27260.1"/>
    <property type="molecule type" value="Genomic_DNA"/>
</dbReference>
<keyword evidence="2" id="KW-0813">Transport</keyword>
<comment type="subcellular location">
    <subcellularLocation>
        <location evidence="1">Endomembrane system</location>
        <topology evidence="1">Multi-pass membrane protein</topology>
    </subcellularLocation>
</comment>
<reference evidence="10" key="2">
    <citation type="submission" date="2015-01" db="EMBL/GenBank/DDBJ databases">
        <title>Evolutionary Origins and Diversification of the Mycorrhizal Mutualists.</title>
        <authorList>
            <consortium name="DOE Joint Genome Institute"/>
            <consortium name="Mycorrhizal Genomics Consortium"/>
            <person name="Kohler A."/>
            <person name="Kuo A."/>
            <person name="Nagy L.G."/>
            <person name="Floudas D."/>
            <person name="Copeland A."/>
            <person name="Barry K.W."/>
            <person name="Cichocki N."/>
            <person name="Veneault-Fourrey C."/>
            <person name="LaButti K."/>
            <person name="Lindquist E.A."/>
            <person name="Lipzen A."/>
            <person name="Lundell T."/>
            <person name="Morin E."/>
            <person name="Murat C."/>
            <person name="Riley R."/>
            <person name="Ohm R."/>
            <person name="Sun H."/>
            <person name="Tunlid A."/>
            <person name="Henrissat B."/>
            <person name="Grigoriev I.V."/>
            <person name="Hibbett D.S."/>
            <person name="Martin F."/>
        </authorList>
    </citation>
    <scope>NUCLEOTIDE SEQUENCE [LARGE SCALE GENOMIC DNA]</scope>
    <source>
        <strain evidence="10">MUT 4182</strain>
    </source>
</reference>
<dbReference type="Pfam" id="PF08449">
    <property type="entry name" value="UAA"/>
    <property type="match status" value="1"/>
</dbReference>
<evidence type="ECO:0000256" key="8">
    <source>
        <dbReference type="SAM" id="Phobius"/>
    </source>
</evidence>
<evidence type="ECO:0000256" key="5">
    <source>
        <dbReference type="ARBA" id="ARBA00022989"/>
    </source>
</evidence>
<evidence type="ECO:0000256" key="7">
    <source>
        <dbReference type="SAM" id="MobiDB-lite"/>
    </source>
</evidence>
<evidence type="ECO:0000313" key="10">
    <source>
        <dbReference type="Proteomes" id="UP000054248"/>
    </source>
</evidence>
<keyword evidence="3" id="KW-0762">Sugar transport</keyword>
<feature type="region of interest" description="Disordered" evidence="7">
    <location>
        <begin position="335"/>
        <end position="360"/>
    </location>
</feature>
<sequence>MGYDVPSIPSTVSLLFGGCCTNAFSLEILLKDNPAIGSALTFCQLVFITLQAAPSSITLKPFPRLKPRAVPMREWLVQVFILTSMSLLNNWAFAFHVPLTLQIVFRSAGLAVSMILNRVFLKKSYTLLQVISVVVVSVGVLVATLSRPSPPSRPSDAQGSDHPPYQYAIGVGMLSLATILTSTLGIVQERMFAKYGAGTWREGVFYTHLLSLPVFALFFSDVKRGLWSLSRASDMVPHFGIKLPIFDQTVVVPPLYLALLLNVTSQSVCVSGANRLTSAVTAVSTNLVLTARKALSLCISVWYFGQGMNAGLTTGALLVLSGTLMYSYATSRAKRSSPTAPKANGVHAGDPSRKADISGRSFALADRRPNGVRKRRLAEEQENK</sequence>
<gene>
    <name evidence="9" type="ORF">M407DRAFT_192690</name>
</gene>
<reference evidence="9 10" key="1">
    <citation type="submission" date="2014-04" db="EMBL/GenBank/DDBJ databases">
        <authorList>
            <consortium name="DOE Joint Genome Institute"/>
            <person name="Kuo A."/>
            <person name="Girlanda M."/>
            <person name="Perotto S."/>
            <person name="Kohler A."/>
            <person name="Nagy L.G."/>
            <person name="Floudas D."/>
            <person name="Copeland A."/>
            <person name="Barry K.W."/>
            <person name="Cichocki N."/>
            <person name="Veneault-Fourrey C."/>
            <person name="LaButti K."/>
            <person name="Lindquist E.A."/>
            <person name="Lipzen A."/>
            <person name="Lundell T."/>
            <person name="Morin E."/>
            <person name="Murat C."/>
            <person name="Sun H."/>
            <person name="Tunlid A."/>
            <person name="Henrissat B."/>
            <person name="Grigoriev I.V."/>
            <person name="Hibbett D.S."/>
            <person name="Martin F."/>
            <person name="Nordberg H.P."/>
            <person name="Cantor M.N."/>
            <person name="Hua S.X."/>
        </authorList>
    </citation>
    <scope>NUCLEOTIDE SEQUENCE [LARGE SCALE GENOMIC DNA]</scope>
    <source>
        <strain evidence="9 10">MUT 4182</strain>
    </source>
</reference>
<dbReference type="InterPro" id="IPR037185">
    <property type="entry name" value="EmrE-like"/>
</dbReference>
<evidence type="ECO:0000256" key="4">
    <source>
        <dbReference type="ARBA" id="ARBA00022692"/>
    </source>
</evidence>
<keyword evidence="10" id="KW-1185">Reference proteome</keyword>
<feature type="transmembrane region" description="Helical" evidence="8">
    <location>
        <begin position="165"/>
        <end position="187"/>
    </location>
</feature>
<protein>
    <recommendedName>
        <fullName evidence="11">Sugar phosphate transporter domain-containing protein</fullName>
    </recommendedName>
</protein>
<feature type="transmembrane region" description="Helical" evidence="8">
    <location>
        <begin position="310"/>
        <end position="329"/>
    </location>
</feature>
<proteinExistence type="predicted"/>
<name>A0A0C3QAG9_9AGAM</name>
<dbReference type="PANTHER" id="PTHR10778">
    <property type="entry name" value="SOLUTE CARRIER FAMILY 35 MEMBER B"/>
    <property type="match status" value="1"/>
</dbReference>
<dbReference type="OrthoDB" id="999962at2759"/>
<dbReference type="GO" id="GO:0005462">
    <property type="term" value="F:UDP-N-acetylglucosamine transmembrane transporter activity"/>
    <property type="evidence" value="ECO:0007669"/>
    <property type="project" value="TreeGrafter"/>
</dbReference>
<dbReference type="AlphaFoldDB" id="A0A0C3QAG9"/>
<dbReference type="GO" id="GO:0000139">
    <property type="term" value="C:Golgi membrane"/>
    <property type="evidence" value="ECO:0007669"/>
    <property type="project" value="TreeGrafter"/>
</dbReference>
<keyword evidence="5 8" id="KW-1133">Transmembrane helix</keyword>
<evidence type="ECO:0000256" key="1">
    <source>
        <dbReference type="ARBA" id="ARBA00004127"/>
    </source>
</evidence>
<feature type="transmembrane region" description="Helical" evidence="8">
    <location>
        <begin position="127"/>
        <end position="145"/>
    </location>
</feature>
<dbReference type="GO" id="GO:0005789">
    <property type="term" value="C:endoplasmic reticulum membrane"/>
    <property type="evidence" value="ECO:0007669"/>
    <property type="project" value="TreeGrafter"/>
</dbReference>
<keyword evidence="6 8" id="KW-0472">Membrane</keyword>
<accession>A0A0C3QAG9</accession>
<feature type="transmembrane region" description="Helical" evidence="8">
    <location>
        <begin position="199"/>
        <end position="219"/>
    </location>
</feature>
<dbReference type="SUPFAM" id="SSF103481">
    <property type="entry name" value="Multidrug resistance efflux transporter EmrE"/>
    <property type="match status" value="1"/>
</dbReference>
<feature type="transmembrane region" description="Helical" evidence="8">
    <location>
        <begin position="99"/>
        <end position="120"/>
    </location>
</feature>
<evidence type="ECO:0000313" key="9">
    <source>
        <dbReference type="EMBL" id="KIO27260.1"/>
    </source>
</evidence>
<dbReference type="PANTHER" id="PTHR10778:SF4">
    <property type="entry name" value="NUCLEOTIDE SUGAR TRANSPORTER SLC35B4"/>
    <property type="match status" value="1"/>
</dbReference>
<dbReference type="GO" id="GO:0005464">
    <property type="term" value="F:UDP-xylose transmembrane transporter activity"/>
    <property type="evidence" value="ECO:0007669"/>
    <property type="project" value="TreeGrafter"/>
</dbReference>
<evidence type="ECO:0000256" key="3">
    <source>
        <dbReference type="ARBA" id="ARBA00022597"/>
    </source>
</evidence>
<feature type="transmembrane region" description="Helical" evidence="8">
    <location>
        <begin position="75"/>
        <end position="93"/>
    </location>
</feature>
<evidence type="ECO:0000256" key="6">
    <source>
        <dbReference type="ARBA" id="ARBA00023136"/>
    </source>
</evidence>
<organism evidence="9 10">
    <name type="scientific">Tulasnella calospora MUT 4182</name>
    <dbReference type="NCBI Taxonomy" id="1051891"/>
    <lineage>
        <taxon>Eukaryota</taxon>
        <taxon>Fungi</taxon>
        <taxon>Dikarya</taxon>
        <taxon>Basidiomycota</taxon>
        <taxon>Agaricomycotina</taxon>
        <taxon>Agaricomycetes</taxon>
        <taxon>Cantharellales</taxon>
        <taxon>Tulasnellaceae</taxon>
        <taxon>Tulasnella</taxon>
    </lineage>
</organism>
<dbReference type="InterPro" id="IPR013657">
    <property type="entry name" value="SCL35B1-4/HUT1"/>
</dbReference>
<keyword evidence="4 8" id="KW-0812">Transmembrane</keyword>